<dbReference type="EMBL" id="AQGV01000015">
    <property type="protein sequence ID" value="MBE0371045.1"/>
    <property type="molecule type" value="Genomic_DNA"/>
</dbReference>
<dbReference type="CDD" id="cd03879">
    <property type="entry name" value="M28_AAP"/>
    <property type="match status" value="1"/>
</dbReference>
<dbReference type="GO" id="GO:0004177">
    <property type="term" value="F:aminopeptidase activity"/>
    <property type="evidence" value="ECO:0007669"/>
    <property type="project" value="UniProtKB-KW"/>
</dbReference>
<dbReference type="PIRSF" id="PIRSF036685">
    <property type="entry name" value="BacLeuNPeptidase"/>
    <property type="match status" value="1"/>
</dbReference>
<proteinExistence type="predicted"/>
<dbReference type="InterPro" id="IPR012189">
    <property type="entry name" value="Pept_M28E_Ap1"/>
</dbReference>
<evidence type="ECO:0000259" key="8">
    <source>
        <dbReference type="Pfam" id="PF04151"/>
    </source>
</evidence>
<dbReference type="RefSeq" id="WP_192510056.1">
    <property type="nucleotide sequence ID" value="NZ_AQGV01000015.1"/>
</dbReference>
<evidence type="ECO:0000259" key="9">
    <source>
        <dbReference type="Pfam" id="PF04389"/>
    </source>
</evidence>
<feature type="signal peptide" evidence="7">
    <location>
        <begin position="1"/>
        <end position="20"/>
    </location>
</feature>
<dbReference type="Gene3D" id="3.40.630.10">
    <property type="entry name" value="Zn peptidases"/>
    <property type="match status" value="1"/>
</dbReference>
<evidence type="ECO:0000256" key="3">
    <source>
        <dbReference type="ARBA" id="ARBA00022723"/>
    </source>
</evidence>
<evidence type="ECO:0000256" key="5">
    <source>
        <dbReference type="ARBA" id="ARBA00022801"/>
    </source>
</evidence>
<dbReference type="InterPro" id="IPR007484">
    <property type="entry name" value="Peptidase_M28"/>
</dbReference>
<feature type="domain" description="Peptidase C-terminal archaeal/bacterial" evidence="8">
    <location>
        <begin position="431"/>
        <end position="497"/>
    </location>
</feature>
<dbReference type="Gene3D" id="2.60.120.380">
    <property type="match status" value="2"/>
</dbReference>
<feature type="domain" description="Peptidase M28" evidence="9">
    <location>
        <begin position="194"/>
        <end position="380"/>
    </location>
</feature>
<evidence type="ECO:0000256" key="1">
    <source>
        <dbReference type="ARBA" id="ARBA00022438"/>
    </source>
</evidence>
<feature type="domain" description="Peptidase C-terminal archaeal/bacterial" evidence="8">
    <location>
        <begin position="547"/>
        <end position="601"/>
    </location>
</feature>
<dbReference type="InterPro" id="IPR045175">
    <property type="entry name" value="M28_fam"/>
</dbReference>
<dbReference type="Pfam" id="PF04151">
    <property type="entry name" value="PPC"/>
    <property type="match status" value="2"/>
</dbReference>
<organism evidence="10 11">
    <name type="scientific">Pseudoalteromonas aurantia 208</name>
    <dbReference type="NCBI Taxonomy" id="1314867"/>
    <lineage>
        <taxon>Bacteria</taxon>
        <taxon>Pseudomonadati</taxon>
        <taxon>Pseudomonadota</taxon>
        <taxon>Gammaproteobacteria</taxon>
        <taxon>Alteromonadales</taxon>
        <taxon>Pseudoalteromonadaceae</taxon>
        <taxon>Pseudoalteromonas</taxon>
    </lineage>
</organism>
<sequence>MKHHVKYLLSCLFLPMGLLASEVSNEHVWVTVGPDAAHHYKLKKSLLGEQLQSKPSFHQHAQLLNINVNQVNELSEFMHDNYHRCGGFVAHDSVEEAHTYLAQLALVEQQQIQPLAVNYTIDNPDTVNALIGKISASNLTNTVNTMSAFHNRYYTQQTGIDASEWLKGHWQQIAQSRSDISVEYFSHSWAQSSVVVTIAGSEKADEIVVIGGHLDSINSANASGGRAPGADDNASGISVLTEALRAVVASDFKPKRTIKIMGFAAEEVGLRGSKAIAQSYKSQGKNVVGMVQFDMTGRHGSTQDIVMMTDYTNAAQNTFLGQLIDAYLPAMSYGFDQCGYGCSDHASWHQQGYAASMPFESKMADINRKIHTVNDAEFDADHASKFAKLAVTYLAELGKSAGTIDPPPVDNSLENGVTKTGITGAAKVQLFYTLDVPADSTNLKFNTSGGTGDADLYIKFGAKPSLQSYDCKSTNSNSNETCNITTAQVGKYHVMVEAWNAITDVSLVGSYQVQNGGPTPINRTESNLSVTRGGWVRFNQTLDSGYQNLTVTVSGGTGDADLYVKHASDVSESVYDCRPYKNGNQESCTFDSPASGQWFIGMKGYSAASGITLSVTAN</sequence>
<keyword evidence="5" id="KW-0378">Hydrolase</keyword>
<evidence type="ECO:0000256" key="4">
    <source>
        <dbReference type="ARBA" id="ARBA00022729"/>
    </source>
</evidence>
<protein>
    <submittedName>
        <fullName evidence="10">Bacterial leucyl aminopeptidase</fullName>
    </submittedName>
</protein>
<evidence type="ECO:0000313" key="11">
    <source>
        <dbReference type="Proteomes" id="UP000615755"/>
    </source>
</evidence>
<dbReference type="SUPFAM" id="SSF53187">
    <property type="entry name" value="Zn-dependent exopeptidases"/>
    <property type="match status" value="1"/>
</dbReference>
<keyword evidence="1 10" id="KW-0031">Aminopeptidase</keyword>
<evidence type="ECO:0000256" key="6">
    <source>
        <dbReference type="ARBA" id="ARBA00022833"/>
    </source>
</evidence>
<feature type="chain" id="PRO_5046776192" evidence="7">
    <location>
        <begin position="21"/>
        <end position="618"/>
    </location>
</feature>
<dbReference type="Pfam" id="PF04389">
    <property type="entry name" value="Peptidase_M28"/>
    <property type="match status" value="1"/>
</dbReference>
<keyword evidence="11" id="KW-1185">Reference proteome</keyword>
<reference evidence="10 11" key="1">
    <citation type="submission" date="2015-03" db="EMBL/GenBank/DDBJ databases">
        <title>Genome sequence of Pseudoalteromonas aurantia.</title>
        <authorList>
            <person name="Xie B.-B."/>
            <person name="Rong J.-C."/>
            <person name="Qin Q.-L."/>
            <person name="Zhang Y.-Z."/>
        </authorList>
    </citation>
    <scope>NUCLEOTIDE SEQUENCE [LARGE SCALE GENOMIC DNA]</scope>
    <source>
        <strain evidence="10 11">208</strain>
    </source>
</reference>
<dbReference type="Proteomes" id="UP000615755">
    <property type="component" value="Unassembled WGS sequence"/>
</dbReference>
<dbReference type="InterPro" id="IPR007280">
    <property type="entry name" value="Peptidase_C_arc/bac"/>
</dbReference>
<keyword evidence="3" id="KW-0479">Metal-binding</keyword>
<evidence type="ECO:0000313" key="10">
    <source>
        <dbReference type="EMBL" id="MBE0371045.1"/>
    </source>
</evidence>
<name>A0ABR9ELB8_9GAMM</name>
<gene>
    <name evidence="10" type="ORF">PAUR_b1207</name>
</gene>
<comment type="caution">
    <text evidence="10">The sequence shown here is derived from an EMBL/GenBank/DDBJ whole genome shotgun (WGS) entry which is preliminary data.</text>
</comment>
<accession>A0ABR9ELB8</accession>
<keyword evidence="4 7" id="KW-0732">Signal</keyword>
<evidence type="ECO:0000256" key="2">
    <source>
        <dbReference type="ARBA" id="ARBA00022670"/>
    </source>
</evidence>
<dbReference type="PANTHER" id="PTHR12147">
    <property type="entry name" value="METALLOPEPTIDASE M28 FAMILY MEMBER"/>
    <property type="match status" value="1"/>
</dbReference>
<evidence type="ECO:0000256" key="7">
    <source>
        <dbReference type="SAM" id="SignalP"/>
    </source>
</evidence>
<keyword evidence="6" id="KW-0862">Zinc</keyword>
<dbReference type="PANTHER" id="PTHR12147:SF56">
    <property type="entry name" value="AMINOPEPTIDASE YDR415C-RELATED"/>
    <property type="match status" value="1"/>
</dbReference>
<keyword evidence="2" id="KW-0645">Protease</keyword>